<feature type="transmembrane region" description="Helical" evidence="1">
    <location>
        <begin position="93"/>
        <end position="112"/>
    </location>
</feature>
<keyword evidence="1" id="KW-1133">Transmembrane helix</keyword>
<dbReference type="Pfam" id="PF10067">
    <property type="entry name" value="DUF2306"/>
    <property type="match status" value="1"/>
</dbReference>
<dbReference type="EMBL" id="FXUL01000001">
    <property type="protein sequence ID" value="SMP45409.1"/>
    <property type="molecule type" value="Genomic_DNA"/>
</dbReference>
<feature type="transmembrane region" description="Helical" evidence="1">
    <location>
        <begin position="38"/>
        <end position="55"/>
    </location>
</feature>
<gene>
    <name evidence="2" type="ORF">SAMN06295970_101503</name>
</gene>
<keyword evidence="1" id="KW-0472">Membrane</keyword>
<dbReference type="Proteomes" id="UP001158049">
    <property type="component" value="Unassembled WGS sequence"/>
</dbReference>
<keyword evidence="3" id="KW-1185">Reference proteome</keyword>
<organism evidence="2 3">
    <name type="scientific">Noviherbaspirillum suwonense</name>
    <dbReference type="NCBI Taxonomy" id="1224511"/>
    <lineage>
        <taxon>Bacteria</taxon>
        <taxon>Pseudomonadati</taxon>
        <taxon>Pseudomonadota</taxon>
        <taxon>Betaproteobacteria</taxon>
        <taxon>Burkholderiales</taxon>
        <taxon>Oxalobacteraceae</taxon>
        <taxon>Noviherbaspirillum</taxon>
    </lineage>
</organism>
<comment type="caution">
    <text evidence="2">The sequence shown here is derived from an EMBL/GenBank/DDBJ whole genome shotgun (WGS) entry which is preliminary data.</text>
</comment>
<feature type="transmembrane region" description="Helical" evidence="1">
    <location>
        <begin position="61"/>
        <end position="81"/>
    </location>
</feature>
<dbReference type="InterPro" id="IPR018750">
    <property type="entry name" value="DUF2306_membrane"/>
</dbReference>
<sequence>MIFTPVILIHMATAIASVAVGGAMFLMKKGTVQHRLSGRLWVVLMAVTALVSFAIQSRGHFSWIHLLSLVVLFMLVRAVLAVRRRNIRLHQRLVIGTYTGLLIAGMFALAPWRRLGHLVWHAASLA</sequence>
<evidence type="ECO:0000256" key="1">
    <source>
        <dbReference type="SAM" id="Phobius"/>
    </source>
</evidence>
<dbReference type="RefSeq" id="WP_283440646.1">
    <property type="nucleotide sequence ID" value="NZ_FXUL01000001.1"/>
</dbReference>
<proteinExistence type="predicted"/>
<keyword evidence="1" id="KW-0812">Transmembrane</keyword>
<protein>
    <submittedName>
        <fullName evidence="2">Uncharacterized membrane protein</fullName>
    </submittedName>
</protein>
<reference evidence="2 3" key="1">
    <citation type="submission" date="2017-05" db="EMBL/GenBank/DDBJ databases">
        <authorList>
            <person name="Varghese N."/>
            <person name="Submissions S."/>
        </authorList>
    </citation>
    <scope>NUCLEOTIDE SEQUENCE [LARGE SCALE GENOMIC DNA]</scope>
    <source>
        <strain evidence="2 3">DSM 26001</strain>
    </source>
</reference>
<evidence type="ECO:0000313" key="3">
    <source>
        <dbReference type="Proteomes" id="UP001158049"/>
    </source>
</evidence>
<name>A0ABY1PTL5_9BURK</name>
<accession>A0ABY1PTL5</accession>
<feature type="transmembrane region" description="Helical" evidence="1">
    <location>
        <begin position="6"/>
        <end position="26"/>
    </location>
</feature>
<evidence type="ECO:0000313" key="2">
    <source>
        <dbReference type="EMBL" id="SMP45409.1"/>
    </source>
</evidence>